<dbReference type="EMBL" id="CP130613">
    <property type="protein sequence ID" value="WKW15029.1"/>
    <property type="molecule type" value="Genomic_DNA"/>
</dbReference>
<gene>
    <name evidence="2" type="ORF">Strain138_001394</name>
    <name evidence="3" type="ORF">Strain318_001394</name>
</gene>
<name>A0AA49Q7S5_9BACT</name>
<dbReference type="AlphaFoldDB" id="A0AA49Q7S5"/>
<evidence type="ECO:0000313" key="2">
    <source>
        <dbReference type="EMBL" id="WKW12120.1"/>
    </source>
</evidence>
<feature type="signal peptide" evidence="1">
    <location>
        <begin position="1"/>
        <end position="19"/>
    </location>
</feature>
<sequence>MRGRLVAGLWMLVAGPLAAQETGRTRVGVERPAPVRVDTVSARDVPRAPITPGRAFFSSLVMPGSGQAALDRPYAGGVFLLVEALSLTMLHRAGEDLHLARRFARDSMPRTYQVDPVTGMVRRDSLGVALVETWQTSRYGAGVVRSRRLQVEDWLAVLFFNHLFSGADAYVAAQLWDLPEMIGLQQTPFGPAIAATLRFGRARRR</sequence>
<dbReference type="RefSeq" id="WP_367887795.1">
    <property type="nucleotide sequence ID" value="NZ_CP130612.1"/>
</dbReference>
<protein>
    <recommendedName>
        <fullName evidence="5">DUF5683 domain-containing protein</fullName>
    </recommendedName>
</protein>
<evidence type="ECO:0000256" key="1">
    <source>
        <dbReference type="SAM" id="SignalP"/>
    </source>
</evidence>
<keyword evidence="1" id="KW-0732">Signal</keyword>
<proteinExistence type="predicted"/>
<keyword evidence="4" id="KW-1185">Reference proteome</keyword>
<evidence type="ECO:0000313" key="4">
    <source>
        <dbReference type="Proteomes" id="UP001229955"/>
    </source>
</evidence>
<dbReference type="KEGG" id="pspc:Strain318_001394"/>
<evidence type="ECO:0000313" key="3">
    <source>
        <dbReference type="EMBL" id="WKW15029.1"/>
    </source>
</evidence>
<evidence type="ECO:0008006" key="5">
    <source>
        <dbReference type="Google" id="ProtNLM"/>
    </source>
</evidence>
<dbReference type="EMBL" id="CP130612">
    <property type="protein sequence ID" value="WKW12120.1"/>
    <property type="molecule type" value="Genomic_DNA"/>
</dbReference>
<dbReference type="Proteomes" id="UP001229955">
    <property type="component" value="Chromosome"/>
</dbReference>
<reference evidence="3" key="1">
    <citation type="submission" date="2023-07" db="EMBL/GenBank/DDBJ databases">
        <authorList>
            <person name="Haufschild T."/>
            <person name="Kallscheuer N."/>
            <person name="Hammer J."/>
            <person name="Kohn T."/>
            <person name="Kabuu M."/>
            <person name="Jogler M."/>
            <person name="Wohfarth N."/>
            <person name="Heuer A."/>
            <person name="Rohde M."/>
            <person name="van Teeseling M.C.F."/>
            <person name="Jogler C."/>
        </authorList>
    </citation>
    <scope>NUCLEOTIDE SEQUENCE</scope>
    <source>
        <strain evidence="2">Strain 138</strain>
        <strain evidence="3">Strain 318</strain>
    </source>
</reference>
<feature type="chain" id="PRO_5041437368" description="DUF5683 domain-containing protein" evidence="1">
    <location>
        <begin position="20"/>
        <end position="205"/>
    </location>
</feature>
<accession>A0AA49Q5D7</accession>
<organism evidence="3 4">
    <name type="scientific">Pseudogemmatithrix spongiicola</name>
    <dbReference type="NCBI Taxonomy" id="3062599"/>
    <lineage>
        <taxon>Bacteria</taxon>
        <taxon>Pseudomonadati</taxon>
        <taxon>Gemmatimonadota</taxon>
        <taxon>Gemmatimonadia</taxon>
        <taxon>Gemmatimonadales</taxon>
        <taxon>Gemmatimonadaceae</taxon>
        <taxon>Pseudogemmatithrix</taxon>
    </lineage>
</organism>
<accession>A0AA49Q7S5</accession>